<name>A0A1M5G840_STRHI</name>
<dbReference type="SUPFAM" id="SSF51679">
    <property type="entry name" value="Bacterial luciferase-like"/>
    <property type="match status" value="1"/>
</dbReference>
<dbReference type="PANTHER" id="PTHR42847">
    <property type="entry name" value="ALKANESULFONATE MONOOXYGENASE"/>
    <property type="match status" value="1"/>
</dbReference>
<reference evidence="6 7" key="1">
    <citation type="submission" date="2016-11" db="EMBL/GenBank/DDBJ databases">
        <authorList>
            <person name="Jaros S."/>
            <person name="Januszkiewicz K."/>
            <person name="Wedrychowicz H."/>
        </authorList>
    </citation>
    <scope>NUCLEOTIDE SEQUENCE [LARGE SCALE GENOMIC DNA]</scope>
    <source>
        <strain evidence="6 7">DSM 44523</strain>
    </source>
</reference>
<dbReference type="RefSeq" id="WP_200797591.1">
    <property type="nucleotide sequence ID" value="NZ_FQVN01000006.1"/>
</dbReference>
<keyword evidence="7" id="KW-1185">Reference proteome</keyword>
<evidence type="ECO:0000256" key="3">
    <source>
        <dbReference type="ARBA" id="ARBA00023002"/>
    </source>
</evidence>
<organism evidence="6 7">
    <name type="scientific">Streptoalloteichus hindustanus</name>
    <dbReference type="NCBI Taxonomy" id="2017"/>
    <lineage>
        <taxon>Bacteria</taxon>
        <taxon>Bacillati</taxon>
        <taxon>Actinomycetota</taxon>
        <taxon>Actinomycetes</taxon>
        <taxon>Pseudonocardiales</taxon>
        <taxon>Pseudonocardiaceae</taxon>
        <taxon>Streptoalloteichus</taxon>
    </lineage>
</organism>
<dbReference type="EMBL" id="FQVN01000006">
    <property type="protein sequence ID" value="SHF99844.1"/>
    <property type="molecule type" value="Genomic_DNA"/>
</dbReference>
<proteinExistence type="predicted"/>
<protein>
    <submittedName>
        <fullName evidence="6">Flavin-dependent oxidoreductase, luciferase family (Includes alkanesulfonate monooxygenase SsuD and methylene tetrahydromethanopterin reductase)</fullName>
    </submittedName>
</protein>
<evidence type="ECO:0000256" key="4">
    <source>
        <dbReference type="ARBA" id="ARBA00023033"/>
    </source>
</evidence>
<accession>A0A1M5G840</accession>
<dbReference type="PANTHER" id="PTHR42847:SF4">
    <property type="entry name" value="ALKANESULFONATE MONOOXYGENASE-RELATED"/>
    <property type="match status" value="1"/>
</dbReference>
<dbReference type="Proteomes" id="UP000184501">
    <property type="component" value="Unassembled WGS sequence"/>
</dbReference>
<gene>
    <name evidence="6" type="ORF">SAMN05444320_1065</name>
</gene>
<evidence type="ECO:0000256" key="2">
    <source>
        <dbReference type="ARBA" id="ARBA00022643"/>
    </source>
</evidence>
<evidence type="ECO:0000256" key="1">
    <source>
        <dbReference type="ARBA" id="ARBA00022630"/>
    </source>
</evidence>
<evidence type="ECO:0000313" key="6">
    <source>
        <dbReference type="EMBL" id="SHF99844.1"/>
    </source>
</evidence>
<dbReference type="InterPro" id="IPR050172">
    <property type="entry name" value="SsuD_RutA_monooxygenase"/>
</dbReference>
<dbReference type="STRING" id="2017.SAMN05444320_1065"/>
<sequence length="303" mass="31814">MATIEIGVHLPTFGKQPGAPYGYIREAARRAEDVGLDAVWSGDQLVTGFQGPVLHSGMVLATAAAVTERVRIGFGVLILPLRPVAWVAKQAASLQYLSGDRLVLGVGSGGTPHGLAPWQAVGVPPEERGRRTDAALSVLPQLIAGEPTRLPQEPDQPVITLSPGVAVPPILVGGNSGVAKRRVLEYADGWFPSSLPPETLAVEVARLRELAAERGRPAPRVTMGVMAALGDADADAAISSLVNAYHIPREHAESILLTGGPRQAAERFAAYAEAGADHIAVSLNVGPWEPQYDVLGEARSLLQ</sequence>
<evidence type="ECO:0000259" key="5">
    <source>
        <dbReference type="Pfam" id="PF00296"/>
    </source>
</evidence>
<dbReference type="InterPro" id="IPR011251">
    <property type="entry name" value="Luciferase-like_dom"/>
</dbReference>
<dbReference type="GO" id="GO:0046306">
    <property type="term" value="P:alkanesulfonate catabolic process"/>
    <property type="evidence" value="ECO:0007669"/>
    <property type="project" value="TreeGrafter"/>
</dbReference>
<dbReference type="Gene3D" id="3.20.20.30">
    <property type="entry name" value="Luciferase-like domain"/>
    <property type="match status" value="1"/>
</dbReference>
<keyword evidence="4 6" id="KW-0503">Monooxygenase</keyword>
<dbReference type="AlphaFoldDB" id="A0A1M5G840"/>
<keyword evidence="3" id="KW-0560">Oxidoreductase</keyword>
<feature type="domain" description="Luciferase-like" evidence="5">
    <location>
        <begin position="14"/>
        <end position="236"/>
    </location>
</feature>
<dbReference type="Pfam" id="PF00296">
    <property type="entry name" value="Bac_luciferase"/>
    <property type="match status" value="1"/>
</dbReference>
<keyword evidence="2" id="KW-0288">FMN</keyword>
<dbReference type="InterPro" id="IPR036661">
    <property type="entry name" value="Luciferase-like_sf"/>
</dbReference>
<keyword evidence="1" id="KW-0285">Flavoprotein</keyword>
<evidence type="ECO:0000313" key="7">
    <source>
        <dbReference type="Proteomes" id="UP000184501"/>
    </source>
</evidence>
<dbReference type="GO" id="GO:0008726">
    <property type="term" value="F:alkanesulfonate monooxygenase activity"/>
    <property type="evidence" value="ECO:0007669"/>
    <property type="project" value="TreeGrafter"/>
</dbReference>